<organism evidence="1 2">
    <name type="scientific">Dermatophagoides farinae</name>
    <name type="common">American house dust mite</name>
    <dbReference type="NCBI Taxonomy" id="6954"/>
    <lineage>
        <taxon>Eukaryota</taxon>
        <taxon>Metazoa</taxon>
        <taxon>Ecdysozoa</taxon>
        <taxon>Arthropoda</taxon>
        <taxon>Chelicerata</taxon>
        <taxon>Arachnida</taxon>
        <taxon>Acari</taxon>
        <taxon>Acariformes</taxon>
        <taxon>Sarcoptiformes</taxon>
        <taxon>Astigmata</taxon>
        <taxon>Psoroptidia</taxon>
        <taxon>Analgoidea</taxon>
        <taxon>Pyroglyphidae</taxon>
        <taxon>Dermatophagoidinae</taxon>
        <taxon>Dermatophagoides</taxon>
    </lineage>
</organism>
<evidence type="ECO:0000313" key="2">
    <source>
        <dbReference type="Proteomes" id="UP000790347"/>
    </source>
</evidence>
<reference evidence="1" key="2">
    <citation type="journal article" date="2022" name="Res Sq">
        <title>Comparative Genomics Reveals Insights into the Divergent Evolution of Astigmatic Mites and Household Pest Adaptations.</title>
        <authorList>
            <person name="Xiong Q."/>
            <person name="Wan A.T.-Y."/>
            <person name="Liu X.-Y."/>
            <person name="Fung C.S.-H."/>
            <person name="Xiao X."/>
            <person name="Malainual N."/>
            <person name="Hou J."/>
            <person name="Wang L."/>
            <person name="Wang M."/>
            <person name="Yang K."/>
            <person name="Cui Y."/>
            <person name="Leung E."/>
            <person name="Nong W."/>
            <person name="Shin S.-K."/>
            <person name="Au S."/>
            <person name="Jeong K.Y."/>
            <person name="Chew F.T."/>
            <person name="Hui J."/>
            <person name="Leung T.F."/>
            <person name="Tungtrongchitr A."/>
            <person name="Zhong N."/>
            <person name="Liu Z."/>
            <person name="Tsui S."/>
        </authorList>
    </citation>
    <scope>NUCLEOTIDE SEQUENCE</scope>
    <source>
        <strain evidence="1">Derf</strain>
        <tissue evidence="1">Whole organism</tissue>
    </source>
</reference>
<dbReference type="EMBL" id="ASGP02000008">
    <property type="protein sequence ID" value="KAH9493846.1"/>
    <property type="molecule type" value="Genomic_DNA"/>
</dbReference>
<reference evidence="1" key="1">
    <citation type="submission" date="2013-05" db="EMBL/GenBank/DDBJ databases">
        <authorList>
            <person name="Yim A.K.Y."/>
            <person name="Chan T.F."/>
            <person name="Ji K.M."/>
            <person name="Liu X.Y."/>
            <person name="Zhou J.W."/>
            <person name="Li R.Q."/>
            <person name="Yang K.Y."/>
            <person name="Li J."/>
            <person name="Li M."/>
            <person name="Law P.T.W."/>
            <person name="Wu Y.L."/>
            <person name="Cai Z.L."/>
            <person name="Qin H."/>
            <person name="Bao Y."/>
            <person name="Leung R.K.K."/>
            <person name="Ng P.K.S."/>
            <person name="Zou J."/>
            <person name="Zhong X.J."/>
            <person name="Ran P.X."/>
            <person name="Zhong N.S."/>
            <person name="Liu Z.G."/>
            <person name="Tsui S.K.W."/>
        </authorList>
    </citation>
    <scope>NUCLEOTIDE SEQUENCE</scope>
    <source>
        <strain evidence="1">Derf</strain>
        <tissue evidence="1">Whole organism</tissue>
    </source>
</reference>
<proteinExistence type="predicted"/>
<keyword evidence="2" id="KW-1185">Reference proteome</keyword>
<protein>
    <submittedName>
        <fullName evidence="1">Uncharacterized protein</fullName>
    </submittedName>
</protein>
<comment type="caution">
    <text evidence="1">The sequence shown here is derived from an EMBL/GenBank/DDBJ whole genome shotgun (WGS) entry which is preliminary data.</text>
</comment>
<name>A0A922HPB4_DERFA</name>
<gene>
    <name evidence="1" type="ORF">DERF_014574</name>
</gene>
<dbReference type="Proteomes" id="UP000790347">
    <property type="component" value="Unassembled WGS sequence"/>
</dbReference>
<evidence type="ECO:0000313" key="1">
    <source>
        <dbReference type="EMBL" id="KAH9493846.1"/>
    </source>
</evidence>
<dbReference type="AlphaFoldDB" id="A0A922HPB4"/>
<accession>A0A922HPB4</accession>
<sequence>MKLLISLSLLGLLAKIKRVVSVLISLISDTTILMVKILNQFLQVGEAEHKSKYETMFQYYIISPNFSPQEHHTNT</sequence>